<organism evidence="2 3">
    <name type="scientific">Catellicoccus marimammalium M35/04/3</name>
    <dbReference type="NCBI Taxonomy" id="1234409"/>
    <lineage>
        <taxon>Bacteria</taxon>
        <taxon>Bacillati</taxon>
        <taxon>Bacillota</taxon>
        <taxon>Bacilli</taxon>
        <taxon>Lactobacillales</taxon>
        <taxon>Enterococcaceae</taxon>
        <taxon>Catellicoccus</taxon>
    </lineage>
</organism>
<evidence type="ECO:0000313" key="2">
    <source>
        <dbReference type="EMBL" id="EKU27075.1"/>
    </source>
</evidence>
<dbReference type="InterPro" id="IPR019405">
    <property type="entry name" value="Lactonase_7-beta_prop"/>
</dbReference>
<dbReference type="PANTHER" id="PTHR30344">
    <property type="entry name" value="6-PHOSPHOGLUCONOLACTONASE-RELATED"/>
    <property type="match status" value="1"/>
</dbReference>
<dbReference type="InterPro" id="IPR050282">
    <property type="entry name" value="Cycloisomerase_2"/>
</dbReference>
<comment type="similarity">
    <text evidence="1">Belongs to the cycloisomerase 2 family.</text>
</comment>
<dbReference type="Proteomes" id="UP000016057">
    <property type="component" value="Unassembled WGS sequence"/>
</dbReference>
<dbReference type="InterPro" id="IPR015943">
    <property type="entry name" value="WD40/YVTN_repeat-like_dom_sf"/>
</dbReference>
<protein>
    <submittedName>
        <fullName evidence="2">3-carboxymuconate cyclase</fullName>
    </submittedName>
</protein>
<dbReference type="SUPFAM" id="SSF101908">
    <property type="entry name" value="Putative isomerase YbhE"/>
    <property type="match status" value="1"/>
</dbReference>
<evidence type="ECO:0000256" key="1">
    <source>
        <dbReference type="ARBA" id="ARBA00005564"/>
    </source>
</evidence>
<dbReference type="GO" id="GO:0017057">
    <property type="term" value="F:6-phosphogluconolactonase activity"/>
    <property type="evidence" value="ECO:0007669"/>
    <property type="project" value="TreeGrafter"/>
</dbReference>
<sequence>MEQILLCNTDKQYLGGVYRILLDPKKGTLSHYKRILLEKEPNDICFDLNNHLFIACRTDQGGGIVSYDNNMSNYQQIDRTFEEPSAPFRLAIQKEWGVLISAHRDGSLYSYTIEQSGNLIREQQVEVEEDIIDCVLTNDNVLMVSLKKEPAFVCYQVSHNGHLKWIGKTTFPFVEAFSHLTFHSKNQYFYALNQEMHHLHVFQYEVGGTITHVHSYRTVPQHQKGIATDMVLWKDRCLFISNRETNTISVFKLENEGHDVTYLNSIACEGIAPITMRLNRQQNYLFVMNAFTNNLSLFKIHSCGHIELCSYDTKVPGIRAMISSEV</sequence>
<evidence type="ECO:0000313" key="3">
    <source>
        <dbReference type="Proteomes" id="UP000016057"/>
    </source>
</evidence>
<dbReference type="AlphaFoldDB" id="K8Z8B6"/>
<dbReference type="OrthoDB" id="9790815at2"/>
<accession>K8Z8B6</accession>
<reference evidence="2 3" key="1">
    <citation type="journal article" date="2013" name="Genome Announc.">
        <title>Draft Genome Sequence of Catellicoccus marimammalium, a Novel Species Commonly Found in Gull Feces.</title>
        <authorList>
            <person name="Weigand M.R."/>
            <person name="Ryu H."/>
            <person name="Bozcek L."/>
            <person name="Konstantinidis K.T."/>
            <person name="Santo Domingo J.W."/>
        </authorList>
    </citation>
    <scope>NUCLEOTIDE SEQUENCE [LARGE SCALE GENOMIC DNA]</scope>
    <source>
        <strain evidence="2 3">M35/04/3</strain>
    </source>
</reference>
<dbReference type="EMBL" id="AMYT01000021">
    <property type="protein sequence ID" value="EKU27075.1"/>
    <property type="molecule type" value="Genomic_DNA"/>
</dbReference>
<dbReference type="PANTHER" id="PTHR30344:SF1">
    <property type="entry name" value="6-PHOSPHOGLUCONOLACTONASE"/>
    <property type="match status" value="1"/>
</dbReference>
<dbReference type="Pfam" id="PF10282">
    <property type="entry name" value="Lactonase"/>
    <property type="match status" value="1"/>
</dbReference>
<comment type="caution">
    <text evidence="2">The sequence shown here is derived from an EMBL/GenBank/DDBJ whole genome shotgun (WGS) entry which is preliminary data.</text>
</comment>
<name>K8Z8B6_9ENTE</name>
<proteinExistence type="inferred from homology"/>
<gene>
    <name evidence="2" type="ORF">C683_1071</name>
</gene>
<dbReference type="STRING" id="1234409.C683_1071"/>
<dbReference type="eggNOG" id="COG2706">
    <property type="taxonomic scope" value="Bacteria"/>
</dbReference>
<keyword evidence="3" id="KW-1185">Reference proteome</keyword>
<dbReference type="Gene3D" id="2.130.10.10">
    <property type="entry name" value="YVTN repeat-like/Quinoprotein amine dehydrogenase"/>
    <property type="match status" value="1"/>
</dbReference>
<dbReference type="RefSeq" id="WP_009491750.1">
    <property type="nucleotide sequence ID" value="NZ_AMYT01000021.1"/>
</dbReference>